<dbReference type="GO" id="GO:0005774">
    <property type="term" value="C:vacuolar membrane"/>
    <property type="evidence" value="ECO:0007669"/>
    <property type="project" value="TreeGrafter"/>
</dbReference>
<sequence>MEVVEGSASYGSCDYDAIAAQYDSLHKDPKSLQEDRAIARFLREYLAPGCKVLDLGCGTGLLLELLALQPEDYLGIDPSEKMLEELQKKFPEHETRKKAFGAEDLEDVDVAVSIFGPISYVDPDLVFQLVSSGVNYFLMFYKEGYRPVTYDMCQVDFHPYPFQRYNLPSQDFGSFSVVTNLRTPDGSLAFPRQSLRRAERAKTEPSRVKFKPSGGLSSELESYYFLDGDVPLKGHGKGNAKGSDVPLKGHGNTGNAKGSIWNLGASLCLETSWLALCASFPRGGDDDELHPADMDARANEMNVPMVSRDWGMLGQMAFGRCGQLLFSGCALVDLYGGLVSGNCYSLPCPLQFSVLAALEFSSYCSSCKLGSMLIILSCLLITGGELVALGEAAEDQVMVNWARLPPAAGVAIYTFMVHSEAPLVYQLMEDPSQWSQAVLCSTGLAAAFFAALAMLCYSFFGDGTAQSFPMNLGRSPLNLQLLPGELNGAMSALCLISVTLKLLVNVPLLAAPILGPLEECLRLGCWMKVLFSLVTACLCLLLHNDAAFVIELVGIVPQNFICIVLPCAALLKLHGDLGGFRSCILWFLIVSFAIYGLGATVAVVLENAAQFDMLPSSESGKPIGGFARSCKDRLGPLKGAYEGPSPEFQQENPIMEVVEGSASYGGCDYDATIAAQYDSLHKDPKSLQEDLAIAGFLREFLGRFGRYVAPGCKVLDLGCGTGLLLELLALQPEDYLGIDHSEKMLEELQSKFPEHETKKKAFGAEDLEDVDVAVSLFGPISYVDPDLVFQLVSSGVNYFLMFYKEDYRPVTYDTCQVHPYPFQRYNLPSQDFGSFAVVTNLRTPDGSLAFPRQSLRRAERAKTEPSGVKFKPSGGLSAELESYPSDRAGLLKGHGNAKGSSLGETIVTMLNAYMGSGILVLPYAWKQAGWLFVLPFLAVAMMMSFTLWLTGTLFRLVDARANEMNVPMVSRDWGMLGQMAFGRCGQLLFSGCALVDLYGGLVSVLILASNQLQLLFPSLSTAVLSVGCFGVLLILLVVQTRHFSSLAVVGLGSMLIILSCLLITGGELVALGEAAEDQVMVNWAGLPPAAGVAIYTFMVHSEAPLVYQLMEDRSRWSQAVLCSTGLAAAFFAALAMLCYSFFGDGTALSFPMNMGRSPLNLQLLPGELNGAMSALCLISVTLKLLVNVPLLAAPILGPLEECLHLGCWTKVLFSLVTACLCLFLHDDVAFVIELVGIVPQNFMCAVLPCAALLKLHGDLGGFRSCILWLLIVSFAISGLVATVAAVLENVSNQLGLDVA</sequence>
<dbReference type="EMBL" id="CAMXCT010000180">
    <property type="protein sequence ID" value="CAI3975111.1"/>
    <property type="molecule type" value="Genomic_DNA"/>
</dbReference>
<feature type="transmembrane region" description="Helical" evidence="5">
    <location>
        <begin position="549"/>
        <end position="571"/>
    </location>
</feature>
<reference evidence="9" key="2">
    <citation type="submission" date="2024-04" db="EMBL/GenBank/DDBJ databases">
        <authorList>
            <person name="Chen Y."/>
            <person name="Shah S."/>
            <person name="Dougan E. K."/>
            <person name="Thang M."/>
            <person name="Chan C."/>
        </authorList>
    </citation>
    <scope>NUCLEOTIDE SEQUENCE [LARGE SCALE GENOMIC DNA]</scope>
</reference>
<dbReference type="SUPFAM" id="SSF53335">
    <property type="entry name" value="S-adenosyl-L-methionine-dependent methyltransferases"/>
    <property type="match status" value="2"/>
</dbReference>
<keyword evidence="2 5" id="KW-0812">Transmembrane</keyword>
<evidence type="ECO:0000259" key="7">
    <source>
        <dbReference type="Pfam" id="PF13649"/>
    </source>
</evidence>
<feature type="transmembrane region" description="Helical" evidence="5">
    <location>
        <begin position="369"/>
        <end position="389"/>
    </location>
</feature>
<feature type="transmembrane region" description="Helical" evidence="5">
    <location>
        <begin position="583"/>
        <end position="605"/>
    </location>
</feature>
<feature type="domain" description="Amino acid transporter transmembrane" evidence="6">
    <location>
        <begin position="352"/>
        <end position="588"/>
    </location>
</feature>
<proteinExistence type="predicted"/>
<feature type="domain" description="Methyltransferase" evidence="7">
    <location>
        <begin position="52"/>
        <end position="123"/>
    </location>
</feature>
<name>A0A9P1FGE8_9DINO</name>
<keyword evidence="3 5" id="KW-1133">Transmembrane helix</keyword>
<feature type="domain" description="Methyltransferase" evidence="7">
    <location>
        <begin position="714"/>
        <end position="784"/>
    </location>
</feature>
<feature type="transmembrane region" description="Helical" evidence="5">
    <location>
        <begin position="1205"/>
        <end position="1225"/>
    </location>
</feature>
<keyword evidence="4 5" id="KW-0472">Membrane</keyword>
<evidence type="ECO:0000256" key="3">
    <source>
        <dbReference type="ARBA" id="ARBA00022989"/>
    </source>
</evidence>
<protein>
    <submittedName>
        <fullName evidence="10">Vacuolar amino acid transporter 1</fullName>
    </submittedName>
</protein>
<dbReference type="PANTHER" id="PTHR22950:SF349">
    <property type="entry name" value="AMINO ACID TRANSPORTER TRANSMEMBRANE DOMAIN-CONTAINING PROTEIN"/>
    <property type="match status" value="1"/>
</dbReference>
<evidence type="ECO:0000313" key="10">
    <source>
        <dbReference type="EMBL" id="CAL4762423.1"/>
    </source>
</evidence>
<keyword evidence="11" id="KW-1185">Reference proteome</keyword>
<feature type="transmembrane region" description="Helical" evidence="5">
    <location>
        <begin position="1086"/>
        <end position="1107"/>
    </location>
</feature>
<dbReference type="Proteomes" id="UP001152797">
    <property type="component" value="Unassembled WGS sequence"/>
</dbReference>
<evidence type="ECO:0000259" key="6">
    <source>
        <dbReference type="Pfam" id="PF01490"/>
    </source>
</evidence>
<feature type="domain" description="Amino acid transporter transmembrane" evidence="6">
    <location>
        <begin position="899"/>
        <end position="1257"/>
    </location>
</feature>
<dbReference type="InterPro" id="IPR029063">
    <property type="entry name" value="SAM-dependent_MTases_sf"/>
</dbReference>
<evidence type="ECO:0000256" key="1">
    <source>
        <dbReference type="ARBA" id="ARBA00004141"/>
    </source>
</evidence>
<dbReference type="Gene3D" id="3.40.50.150">
    <property type="entry name" value="Vaccinia Virus protein VP39"/>
    <property type="match status" value="2"/>
</dbReference>
<feature type="transmembrane region" description="Helical" evidence="5">
    <location>
        <begin position="987"/>
        <end position="1008"/>
    </location>
</feature>
<feature type="transmembrane region" description="Helical" evidence="5">
    <location>
        <begin position="1171"/>
        <end position="1193"/>
    </location>
</feature>
<evidence type="ECO:0000256" key="2">
    <source>
        <dbReference type="ARBA" id="ARBA00022692"/>
    </source>
</evidence>
<dbReference type="InterPro" id="IPR041698">
    <property type="entry name" value="Methyltransf_25"/>
</dbReference>
<feature type="transmembrane region" description="Helical" evidence="5">
    <location>
        <begin position="523"/>
        <end position="543"/>
    </location>
</feature>
<organism evidence="8">
    <name type="scientific">Cladocopium goreaui</name>
    <dbReference type="NCBI Taxonomy" id="2562237"/>
    <lineage>
        <taxon>Eukaryota</taxon>
        <taxon>Sar</taxon>
        <taxon>Alveolata</taxon>
        <taxon>Dinophyceae</taxon>
        <taxon>Suessiales</taxon>
        <taxon>Symbiodiniaceae</taxon>
        <taxon>Cladocopium</taxon>
    </lineage>
</organism>
<dbReference type="EMBL" id="CAMXCT030000180">
    <property type="protein sequence ID" value="CAL4762423.1"/>
    <property type="molecule type" value="Genomic_DNA"/>
</dbReference>
<evidence type="ECO:0000313" key="9">
    <source>
        <dbReference type="EMBL" id="CAL1128486.1"/>
    </source>
</evidence>
<feature type="transmembrane region" description="Helical" evidence="5">
    <location>
        <begin position="1014"/>
        <end position="1038"/>
    </location>
</feature>
<evidence type="ECO:0000256" key="4">
    <source>
        <dbReference type="ARBA" id="ARBA00023136"/>
    </source>
</evidence>
<feature type="transmembrane region" description="Helical" evidence="5">
    <location>
        <begin position="1265"/>
        <end position="1287"/>
    </location>
</feature>
<comment type="caution">
    <text evidence="8">The sequence shown here is derived from an EMBL/GenBank/DDBJ whole genome shotgun (WGS) entry which is preliminary data.</text>
</comment>
<reference evidence="8" key="1">
    <citation type="submission" date="2022-10" db="EMBL/GenBank/DDBJ databases">
        <authorList>
            <person name="Chen Y."/>
            <person name="Dougan E. K."/>
            <person name="Chan C."/>
            <person name="Rhodes N."/>
            <person name="Thang M."/>
        </authorList>
    </citation>
    <scope>NUCLEOTIDE SEQUENCE</scope>
</reference>
<evidence type="ECO:0000256" key="5">
    <source>
        <dbReference type="SAM" id="Phobius"/>
    </source>
</evidence>
<feature type="transmembrane region" description="Helical" evidence="5">
    <location>
        <begin position="1231"/>
        <end position="1253"/>
    </location>
</feature>
<feature type="transmembrane region" description="Helical" evidence="5">
    <location>
        <begin position="1045"/>
        <end position="1066"/>
    </location>
</feature>
<gene>
    <name evidence="8" type="ORF">C1SCF055_LOCUS3471</name>
</gene>
<dbReference type="EMBL" id="CAMXCT020000180">
    <property type="protein sequence ID" value="CAL1128486.1"/>
    <property type="molecule type" value="Genomic_DNA"/>
</dbReference>
<dbReference type="OrthoDB" id="655540at2759"/>
<evidence type="ECO:0000313" key="8">
    <source>
        <dbReference type="EMBL" id="CAI3975111.1"/>
    </source>
</evidence>
<comment type="subcellular location">
    <subcellularLocation>
        <location evidence="1">Membrane</location>
        <topology evidence="1">Multi-pass membrane protein</topology>
    </subcellularLocation>
</comment>
<dbReference type="Pfam" id="PF01490">
    <property type="entry name" value="Aa_trans"/>
    <property type="match status" value="2"/>
</dbReference>
<dbReference type="Pfam" id="PF13649">
    <property type="entry name" value="Methyltransf_25"/>
    <property type="match status" value="2"/>
</dbReference>
<evidence type="ECO:0000313" key="11">
    <source>
        <dbReference type="Proteomes" id="UP001152797"/>
    </source>
</evidence>
<feature type="transmembrane region" description="Helical" evidence="5">
    <location>
        <begin position="930"/>
        <end position="954"/>
    </location>
</feature>
<feature type="transmembrane region" description="Helical" evidence="5">
    <location>
        <begin position="489"/>
        <end position="511"/>
    </location>
</feature>
<feature type="transmembrane region" description="Helical" evidence="5">
    <location>
        <begin position="437"/>
        <end position="460"/>
    </location>
</feature>
<dbReference type="GO" id="GO:0015179">
    <property type="term" value="F:L-amino acid transmembrane transporter activity"/>
    <property type="evidence" value="ECO:0007669"/>
    <property type="project" value="TreeGrafter"/>
</dbReference>
<dbReference type="InterPro" id="IPR013057">
    <property type="entry name" value="AA_transpt_TM"/>
</dbReference>
<dbReference type="PANTHER" id="PTHR22950">
    <property type="entry name" value="AMINO ACID TRANSPORTER"/>
    <property type="match status" value="1"/>
</dbReference>
<feature type="transmembrane region" description="Helical" evidence="5">
    <location>
        <begin position="1119"/>
        <end position="1142"/>
    </location>
</feature>
<accession>A0A9P1FGE8</accession>